<keyword evidence="1" id="KW-0812">Transmembrane</keyword>
<reference evidence="3" key="1">
    <citation type="submission" date="2020-11" db="EMBL/GenBank/DDBJ databases">
        <title>Azospira inquinata sp. nov.</title>
        <authorList>
            <person name="Moe W.M."/>
            <person name="Mikes M.C."/>
        </authorList>
    </citation>
    <scope>NUCLEOTIDE SEQUENCE</scope>
    <source>
        <strain evidence="3">Azo-3</strain>
    </source>
</reference>
<feature type="transmembrane region" description="Helical" evidence="1">
    <location>
        <begin position="231"/>
        <end position="252"/>
    </location>
</feature>
<dbReference type="Pfam" id="PF04892">
    <property type="entry name" value="VanZ"/>
    <property type="match status" value="1"/>
</dbReference>
<dbReference type="AlphaFoldDB" id="A0A975SQ47"/>
<gene>
    <name evidence="3" type="ORF">Azoinq_07615</name>
</gene>
<keyword evidence="4" id="KW-1185">Reference proteome</keyword>
<keyword evidence="1" id="KW-1133">Transmembrane helix</keyword>
<feature type="transmembrane region" description="Helical" evidence="1">
    <location>
        <begin position="83"/>
        <end position="100"/>
    </location>
</feature>
<evidence type="ECO:0000313" key="4">
    <source>
        <dbReference type="Proteomes" id="UP000683428"/>
    </source>
</evidence>
<feature type="transmembrane region" description="Helical" evidence="1">
    <location>
        <begin position="120"/>
        <end position="139"/>
    </location>
</feature>
<feature type="transmembrane region" description="Helical" evidence="1">
    <location>
        <begin position="12"/>
        <end position="32"/>
    </location>
</feature>
<dbReference type="EMBL" id="CP064782">
    <property type="protein sequence ID" value="QWT50496.1"/>
    <property type="molecule type" value="Genomic_DNA"/>
</dbReference>
<feature type="transmembrane region" description="Helical" evidence="1">
    <location>
        <begin position="160"/>
        <end position="179"/>
    </location>
</feature>
<protein>
    <submittedName>
        <fullName evidence="3">VanZ family protein</fullName>
    </submittedName>
</protein>
<feature type="domain" description="VanZ-like" evidence="2">
    <location>
        <begin position="26"/>
        <end position="133"/>
    </location>
</feature>
<evidence type="ECO:0000313" key="3">
    <source>
        <dbReference type="EMBL" id="QWT50496.1"/>
    </source>
</evidence>
<feature type="transmembrane region" description="Helical" evidence="1">
    <location>
        <begin position="199"/>
        <end position="219"/>
    </location>
</feature>
<evidence type="ECO:0000259" key="2">
    <source>
        <dbReference type="Pfam" id="PF04892"/>
    </source>
</evidence>
<accession>A0A975SQ47</accession>
<keyword evidence="1" id="KW-0472">Membrane</keyword>
<feature type="transmembrane region" description="Helical" evidence="1">
    <location>
        <begin position="288"/>
        <end position="306"/>
    </location>
</feature>
<dbReference type="InterPro" id="IPR006976">
    <property type="entry name" value="VanZ-like"/>
</dbReference>
<dbReference type="Proteomes" id="UP000683428">
    <property type="component" value="Chromosome"/>
</dbReference>
<organism evidence="3 4">
    <name type="scientific">Azospira inquinata</name>
    <dbReference type="NCBI Taxonomy" id="2785627"/>
    <lineage>
        <taxon>Bacteria</taxon>
        <taxon>Pseudomonadati</taxon>
        <taxon>Pseudomonadota</taxon>
        <taxon>Betaproteobacteria</taxon>
        <taxon>Rhodocyclales</taxon>
        <taxon>Rhodocyclaceae</taxon>
        <taxon>Azospira</taxon>
    </lineage>
</organism>
<proteinExistence type="predicted"/>
<feature type="transmembrane region" description="Helical" evidence="1">
    <location>
        <begin position="258"/>
        <end position="281"/>
    </location>
</feature>
<dbReference type="KEGG" id="aiq:Azoinq_07615"/>
<name>A0A975SQ47_9RHOO</name>
<feature type="transmembrane region" description="Helical" evidence="1">
    <location>
        <begin position="52"/>
        <end position="76"/>
    </location>
</feature>
<sequence>MMSRPNTPSTLPRYLALAYGLLVIYASLHPFSGWRSTGASPFAYLNAAWPRYWTVFDLAVNVAGYLPLGFLLALALKQLPTRALPALAAWVMGTALSFAMESIQTWLPSRVPSNLDLATNSLGTALGALIAFFYGEPLFRSLTHWQGRLVADRPHAEPGVVLLGLWLLTQVTPETLLFGAGDVRHLVGLPSDQPFAPQVFQVVEAAIVGINLVAVGLFARTLLADRWPALVGVPLLIVTALGVRSLATAVLVGPDDAFAWFTPGSRLGLEWGAAALLVLVWLPADMRISLASLGLMAATVLINLAPENPYSAAALAAWRQGHFFNFNGVTRITASLWPFAAVPYLMLVARRI</sequence>
<evidence type="ECO:0000256" key="1">
    <source>
        <dbReference type="SAM" id="Phobius"/>
    </source>
</evidence>
<feature type="transmembrane region" description="Helical" evidence="1">
    <location>
        <begin position="326"/>
        <end position="347"/>
    </location>
</feature>